<evidence type="ECO:0000313" key="4">
    <source>
        <dbReference type="Proteomes" id="UP000006431"/>
    </source>
</evidence>
<comment type="caution">
    <text evidence="3">The sequence shown here is derived from an EMBL/GenBank/DDBJ whole genome shotgun (WGS) entry which is preliminary data.</text>
</comment>
<protein>
    <recommendedName>
        <fullName evidence="2">Cytochrome P460 domain-containing protein</fullName>
    </recommendedName>
</protein>
<reference evidence="3 4" key="1">
    <citation type="journal article" date="2012" name="Proc. Natl. Acad. Sci. U.S.A.">
        <title>Genome and physiology of a model Epsilonproteobacterium responsible for sulfide detoxification in marine oxygen depletion zones.</title>
        <authorList>
            <person name="Grote J."/>
            <person name="Schott T."/>
            <person name="Bruckner C.G."/>
            <person name="Glockner F.O."/>
            <person name="Jost G."/>
            <person name="Teeling H."/>
            <person name="Labrenz M."/>
            <person name="Jurgens K."/>
        </authorList>
    </citation>
    <scope>NUCLEOTIDE SEQUENCE [LARGE SCALE GENOMIC DNA]</scope>
    <source>
        <strain evidence="3 4">GD1</strain>
    </source>
</reference>
<dbReference type="OrthoDB" id="274365at2"/>
<accession>H1FY12</accession>
<dbReference type="Pfam" id="PF16694">
    <property type="entry name" value="Cytochrome_P460"/>
    <property type="match status" value="1"/>
</dbReference>
<feature type="domain" description="Cytochrome P460" evidence="2">
    <location>
        <begin position="26"/>
        <end position="137"/>
    </location>
</feature>
<feature type="signal peptide" evidence="1">
    <location>
        <begin position="1"/>
        <end position="18"/>
    </location>
</feature>
<dbReference type="STRING" id="929558.SMGD1_0994"/>
<dbReference type="AlphaFoldDB" id="H1FY12"/>
<dbReference type="EMBL" id="AFRZ01000001">
    <property type="protein sequence ID" value="EHP29519.1"/>
    <property type="molecule type" value="Genomic_DNA"/>
</dbReference>
<dbReference type="HOGENOM" id="CLU_1626210_0_0_7"/>
<keyword evidence="1" id="KW-0732">Signal</keyword>
<evidence type="ECO:0000313" key="3">
    <source>
        <dbReference type="EMBL" id="EHP29519.1"/>
    </source>
</evidence>
<dbReference type="CDD" id="cd20716">
    <property type="entry name" value="cyt_P460_fam"/>
    <property type="match status" value="1"/>
</dbReference>
<dbReference type="Gene3D" id="3.50.70.20">
    <property type="entry name" value="Cytochrome P460"/>
    <property type="match status" value="1"/>
</dbReference>
<dbReference type="PATRIC" id="fig|929558.5.peg.990"/>
<dbReference type="InterPro" id="IPR032033">
    <property type="entry name" value="Cytochrome_P460"/>
</dbReference>
<evidence type="ECO:0000256" key="1">
    <source>
        <dbReference type="SAM" id="SignalP"/>
    </source>
</evidence>
<dbReference type="RefSeq" id="WP_008340808.1">
    <property type="nucleotide sequence ID" value="NZ_AFRZ01000001.1"/>
</dbReference>
<organism evidence="3 4">
    <name type="scientific">Sulfurimonas gotlandica (strain DSM 19862 / JCM 16533 / GD1)</name>
    <dbReference type="NCBI Taxonomy" id="929558"/>
    <lineage>
        <taxon>Bacteria</taxon>
        <taxon>Pseudomonadati</taxon>
        <taxon>Campylobacterota</taxon>
        <taxon>Epsilonproteobacteria</taxon>
        <taxon>Campylobacterales</taxon>
        <taxon>Sulfurimonadaceae</taxon>
        <taxon>Sulfurimonas</taxon>
    </lineage>
</organism>
<keyword evidence="4" id="KW-1185">Reference proteome</keyword>
<feature type="chain" id="PRO_5003549052" description="Cytochrome P460 domain-containing protein" evidence="1">
    <location>
        <begin position="19"/>
        <end position="163"/>
    </location>
</feature>
<dbReference type="eggNOG" id="COG3794">
    <property type="taxonomic scope" value="Bacteria"/>
</dbReference>
<sequence length="163" mass="19119">MKFLFPILFLLVSLLAQDSFENWDKQYKLTPTTIDSHAHRAYIDIFTNKKATKAYINKAKTYPIGSIVYKPLYKDKNKKILVRVVIMEKMYKGYDSQNGDWFYAVTNPKGDDVYEKGRIQHCISCHNLAKETDYMFSESVMKKIDDANFAFEKVVPDLELYEE</sequence>
<proteinExistence type="predicted"/>
<name>H1FY12_SULGG</name>
<dbReference type="Proteomes" id="UP000006431">
    <property type="component" value="Unassembled WGS sequence"/>
</dbReference>
<dbReference type="InterPro" id="IPR038142">
    <property type="entry name" value="Cytochrome_P460_sp"/>
</dbReference>
<gene>
    <name evidence="3" type="ORF">SMGD1_0994</name>
</gene>
<evidence type="ECO:0000259" key="2">
    <source>
        <dbReference type="Pfam" id="PF16694"/>
    </source>
</evidence>